<dbReference type="OMA" id="SYKAVQW"/>
<keyword evidence="11 14" id="KW-0539">Nucleus</keyword>
<feature type="domain" description="Reverse transcriptase" evidence="16">
    <location>
        <begin position="623"/>
        <end position="943"/>
    </location>
</feature>
<comment type="catalytic activity">
    <reaction evidence="13 14">
        <text>DNA(n) + a 2'-deoxyribonucleoside 5'-triphosphate = DNA(n+1) + diphosphate</text>
        <dbReference type="Rhea" id="RHEA:22508"/>
        <dbReference type="Rhea" id="RHEA-COMP:17339"/>
        <dbReference type="Rhea" id="RHEA-COMP:17340"/>
        <dbReference type="ChEBI" id="CHEBI:33019"/>
        <dbReference type="ChEBI" id="CHEBI:61560"/>
        <dbReference type="ChEBI" id="CHEBI:173112"/>
        <dbReference type="EC" id="2.7.7.49"/>
    </reaction>
</comment>
<dbReference type="Gene3D" id="1.10.132.70">
    <property type="match status" value="1"/>
</dbReference>
<dbReference type="Gene3D" id="3.30.70.2630">
    <property type="match status" value="1"/>
</dbReference>
<dbReference type="InterPro" id="IPR049139">
    <property type="entry name" value="TERT_C"/>
</dbReference>
<keyword evidence="5 14" id="KW-0808">Transferase</keyword>
<dbReference type="Gene3D" id="1.10.357.90">
    <property type="match status" value="1"/>
</dbReference>
<feature type="region of interest" description="Disordered" evidence="15">
    <location>
        <begin position="174"/>
        <end position="236"/>
    </location>
</feature>
<keyword evidence="9 14" id="KW-0779">Telomere</keyword>
<accession>A0A913X6I2</accession>
<dbReference type="GO" id="GO:0000781">
    <property type="term" value="C:chromosome, telomeric region"/>
    <property type="evidence" value="ECO:0007669"/>
    <property type="project" value="UniProtKB-SubCell"/>
</dbReference>
<dbReference type="GO" id="GO:0042162">
    <property type="term" value="F:telomeric DNA binding"/>
    <property type="evidence" value="ECO:0007669"/>
    <property type="project" value="TreeGrafter"/>
</dbReference>
<dbReference type="Proteomes" id="UP000887567">
    <property type="component" value="Unplaced"/>
</dbReference>
<protein>
    <recommendedName>
        <fullName evidence="3 14">Telomerase reverse transcriptase</fullName>
        <ecNumber evidence="2 14">2.7.7.49</ecNumber>
    </recommendedName>
    <alternativeName>
        <fullName evidence="12 14">Telomerase catalytic subunit</fullName>
    </alternativeName>
</protein>
<dbReference type="PANTHER" id="PTHR12066">
    <property type="entry name" value="TELOMERASE REVERSE TRANSCRIPTASE"/>
    <property type="match status" value="1"/>
</dbReference>
<dbReference type="InterPro" id="IPR049915">
    <property type="entry name" value="TERT_TEN"/>
</dbReference>
<dbReference type="PANTHER" id="PTHR12066:SF0">
    <property type="entry name" value="TELOMERASE REVERSE TRANSCRIPTASE"/>
    <property type="match status" value="1"/>
</dbReference>
<dbReference type="GO" id="GO:0046872">
    <property type="term" value="F:metal ion binding"/>
    <property type="evidence" value="ECO:0007669"/>
    <property type="project" value="UniProtKB-KW"/>
</dbReference>
<dbReference type="GO" id="GO:0000333">
    <property type="term" value="C:telomerase catalytic core complex"/>
    <property type="evidence" value="ECO:0007669"/>
    <property type="project" value="TreeGrafter"/>
</dbReference>
<dbReference type="Pfam" id="PF12009">
    <property type="entry name" value="Telomerase_RBD"/>
    <property type="match status" value="1"/>
</dbReference>
<dbReference type="InterPro" id="IPR003545">
    <property type="entry name" value="Telomerase_RT"/>
</dbReference>
<dbReference type="GO" id="GO:0070034">
    <property type="term" value="F:telomerase RNA binding"/>
    <property type="evidence" value="ECO:0007669"/>
    <property type="project" value="TreeGrafter"/>
</dbReference>
<keyword evidence="7 14" id="KW-0479">Metal-binding</keyword>
<evidence type="ECO:0000256" key="15">
    <source>
        <dbReference type="SAM" id="MobiDB-lite"/>
    </source>
</evidence>
<dbReference type="Pfam" id="PF21399">
    <property type="entry name" value="TERT_C"/>
    <property type="match status" value="1"/>
</dbReference>
<keyword evidence="8 14" id="KW-0460">Magnesium</keyword>
<evidence type="ECO:0000256" key="13">
    <source>
        <dbReference type="ARBA" id="ARBA00048173"/>
    </source>
</evidence>
<dbReference type="GeneID" id="110238390"/>
<organism evidence="17 18">
    <name type="scientific">Exaiptasia diaphana</name>
    <name type="common">Tropical sea anemone</name>
    <name type="synonym">Aiptasia pulchella</name>
    <dbReference type="NCBI Taxonomy" id="2652724"/>
    <lineage>
        <taxon>Eukaryota</taxon>
        <taxon>Metazoa</taxon>
        <taxon>Cnidaria</taxon>
        <taxon>Anthozoa</taxon>
        <taxon>Hexacorallia</taxon>
        <taxon>Actiniaria</taxon>
        <taxon>Aiptasiidae</taxon>
        <taxon>Exaiptasia</taxon>
    </lineage>
</organism>
<evidence type="ECO:0000256" key="8">
    <source>
        <dbReference type="ARBA" id="ARBA00022842"/>
    </source>
</evidence>
<evidence type="ECO:0000256" key="2">
    <source>
        <dbReference type="ARBA" id="ARBA00012493"/>
    </source>
</evidence>
<evidence type="ECO:0000256" key="1">
    <source>
        <dbReference type="ARBA" id="ARBA00008001"/>
    </source>
</evidence>
<proteinExistence type="inferred from homology"/>
<dbReference type="CDD" id="cd01648">
    <property type="entry name" value="TERT"/>
    <property type="match status" value="1"/>
</dbReference>
<evidence type="ECO:0000256" key="6">
    <source>
        <dbReference type="ARBA" id="ARBA00022695"/>
    </source>
</evidence>
<keyword evidence="10 14" id="KW-0695">RNA-directed DNA polymerase</keyword>
<dbReference type="InterPro" id="IPR043502">
    <property type="entry name" value="DNA/RNA_pol_sf"/>
</dbReference>
<dbReference type="PRINTS" id="PR01365">
    <property type="entry name" value="TELOMERASERT"/>
</dbReference>
<feature type="compositionally biased region" description="Basic and acidic residues" evidence="15">
    <location>
        <begin position="192"/>
        <end position="204"/>
    </location>
</feature>
<dbReference type="SMART" id="SM00975">
    <property type="entry name" value="Telomerase_RBD"/>
    <property type="match status" value="1"/>
</dbReference>
<dbReference type="GO" id="GO:0007004">
    <property type="term" value="P:telomere maintenance via telomerase"/>
    <property type="evidence" value="ECO:0007669"/>
    <property type="project" value="TreeGrafter"/>
</dbReference>
<dbReference type="EC" id="2.7.7.49" evidence="2 14"/>
<feature type="compositionally biased region" description="Polar residues" evidence="15">
    <location>
        <begin position="311"/>
        <end position="326"/>
    </location>
</feature>
<dbReference type="GO" id="GO:0003720">
    <property type="term" value="F:telomerase activity"/>
    <property type="evidence" value="ECO:0007669"/>
    <property type="project" value="InterPro"/>
</dbReference>
<dbReference type="OrthoDB" id="289721at2759"/>
<keyword evidence="4 14" id="KW-0158">Chromosome</keyword>
<dbReference type="RefSeq" id="XP_020899721.2">
    <property type="nucleotide sequence ID" value="XM_021044062.2"/>
</dbReference>
<dbReference type="PROSITE" id="PS50878">
    <property type="entry name" value="RT_POL"/>
    <property type="match status" value="1"/>
</dbReference>
<evidence type="ECO:0000256" key="10">
    <source>
        <dbReference type="ARBA" id="ARBA00022918"/>
    </source>
</evidence>
<evidence type="ECO:0000256" key="7">
    <source>
        <dbReference type="ARBA" id="ARBA00022723"/>
    </source>
</evidence>
<evidence type="ECO:0000256" key="5">
    <source>
        <dbReference type="ARBA" id="ARBA00022679"/>
    </source>
</evidence>
<dbReference type="InterPro" id="IPR000477">
    <property type="entry name" value="RT_dom"/>
</dbReference>
<dbReference type="KEGG" id="epa:110238390"/>
<name>A0A913X6I2_EXADI</name>
<reference evidence="17" key="1">
    <citation type="submission" date="2022-11" db="UniProtKB">
        <authorList>
            <consortium name="EnsemblMetazoa"/>
        </authorList>
    </citation>
    <scope>IDENTIFICATION</scope>
</reference>
<dbReference type="InterPro" id="IPR021891">
    <property type="entry name" value="Telomerase_RBD"/>
</dbReference>
<dbReference type="EnsemblMetazoa" id="XM_021044062.2">
    <property type="protein sequence ID" value="XP_020899721.2"/>
    <property type="gene ID" value="LOC110238390"/>
</dbReference>
<comment type="similarity">
    <text evidence="1 14">Belongs to the reverse transcriptase family. Telomerase subfamily.</text>
</comment>
<feature type="compositionally biased region" description="Polar residues" evidence="15">
    <location>
        <begin position="221"/>
        <end position="236"/>
    </location>
</feature>
<evidence type="ECO:0000256" key="14">
    <source>
        <dbReference type="RuleBase" id="RU365061"/>
    </source>
</evidence>
<dbReference type="SUPFAM" id="SSF56672">
    <property type="entry name" value="DNA/RNA polymerases"/>
    <property type="match status" value="1"/>
</dbReference>
<feature type="compositionally biased region" description="Basic residues" evidence="15">
    <location>
        <begin position="286"/>
        <end position="308"/>
    </location>
</feature>
<evidence type="ECO:0000313" key="17">
    <source>
        <dbReference type="EnsemblMetazoa" id="XP_020899721.2"/>
    </source>
</evidence>
<feature type="compositionally biased region" description="Polar residues" evidence="15">
    <location>
        <begin position="178"/>
        <end position="189"/>
    </location>
</feature>
<feature type="region of interest" description="Disordered" evidence="15">
    <location>
        <begin position="279"/>
        <end position="333"/>
    </location>
</feature>
<dbReference type="AlphaFoldDB" id="A0A913X6I2"/>
<comment type="subcellular location">
    <subcellularLocation>
        <location evidence="14">Nucleus</location>
    </subcellularLocation>
    <subcellularLocation>
        <location evidence="14">Chromosome</location>
        <location evidence="14">Telomere</location>
    </subcellularLocation>
</comment>
<evidence type="ECO:0000259" key="16">
    <source>
        <dbReference type="PROSITE" id="PS50878"/>
    </source>
</evidence>
<evidence type="ECO:0000256" key="12">
    <source>
        <dbReference type="ARBA" id="ARBA00032044"/>
    </source>
</evidence>
<evidence type="ECO:0000256" key="9">
    <source>
        <dbReference type="ARBA" id="ARBA00022895"/>
    </source>
</evidence>
<keyword evidence="18" id="KW-1185">Reference proteome</keyword>
<evidence type="ECO:0000256" key="11">
    <source>
        <dbReference type="ARBA" id="ARBA00023242"/>
    </source>
</evidence>
<dbReference type="Pfam" id="PF00078">
    <property type="entry name" value="RVT_1"/>
    <property type="match status" value="1"/>
</dbReference>
<evidence type="ECO:0000313" key="18">
    <source>
        <dbReference type="Proteomes" id="UP000887567"/>
    </source>
</evidence>
<evidence type="ECO:0000256" key="3">
    <source>
        <dbReference type="ARBA" id="ARBA00016182"/>
    </source>
</evidence>
<comment type="function">
    <text evidence="14">Telomerase is a ribonucleoprotein enzyme essential for the replication of chromosome termini in most eukaryotes. It elongates telomeres. It is a reverse transcriptase that adds simple sequence repeats to chromosome ends by copying a template sequence within the RNA component of the enzyme.</text>
</comment>
<dbReference type="Pfam" id="PF11474">
    <property type="entry name" value="TEN_TERT"/>
    <property type="match status" value="1"/>
</dbReference>
<evidence type="ECO:0000256" key="4">
    <source>
        <dbReference type="ARBA" id="ARBA00022454"/>
    </source>
</evidence>
<sequence>MKVPQLFARFYPNQCTLIDYLAEVQDKIYHPNDQSNYKDLLEKTIVCYHGDRPANIALNVMHGFGIEEVIQRIIKTSCHSKGGSTSNVLSLGYEVARDKPNSQATNSIFNEHPNSNVRFLMSKVWQTLYDRVGDDLMIHLLKDVALFVKVGTSCYMQVSGQPMYNLEYMEVNQRAKPRNTSHNSKSKQGSEACKEHPSSIHESDYSSVRLLGENASKEPSEQCTLPSRGISNILDTEGSYHSQGTLCHGESQTLPVFQSAAQGKDVCVKMEVDEKLAFQENESKKKTSKKRKRNTSSSRTRKPAKKRRLNDSTFKASSNPELQSSPSEHKSRVVNRHFFRQSIMYSTNLKDKFPKKHIMETTAANSSGVTRLIRAIFIDDDIHEKDNNKKKGLPKKKKPKIQRLPRRYLNMRELFKTFLLRHKRCKFADLLKRYCKVTRNGSSIHEQQMSPSLFDEDEPDKEVEEYKTAVNNYTKTYNVCRFVKAVCDTVIPAEFWGTDANKRAFYKSLQRFIMMQKDETFSLLQMGHKIKVKSCDWLKLTRNKGGRIPVTESEKQKEVFYRWLWWLVRNYIMVILKAFFYITEGASQSQDIFYYRKPTWRTIQSFGIKTVTTTMLSEISEKEAKALVESKASLGYSRMRFLPKASSVRPIVNMKVSPKISGAKVNLSINSKLRNVFEIMRFENARKPARSDSTMFGVDDVYKRIKSFVATRENHDEPLYFVHVDINKCFDSILLDRLFHIMKAVFKEEEYSIRRFAMIKSCQGKVKKVFEKSVALGNDCRTFKEFAEDTIKEKGFRNMILIDQVYYPRLDLQQVLATLKKHLFGNIVMIGSNFYRQNRGIAQGSILSTYLCSHFYNHMEKRYLKTFTKDDSSLLMRWVDDFLFMTPTQAKADAFLSTMHAGIPKYGCQISAKKTLVNFNTTTGIPVRCISQDQGFPWCGFLFHSKMLDVGLDYSRYQDVNPRKIFPKTRQCNNSQVLLSKLSFSARNKCHPLLLDLQINSQDTVQKNLYEMFYWLACKFYLLCRNCPQDIVVLKLSRLICSFTKRKFRKLNSKERGSLIKEGEIKWVFYQAFTRCLKRKHLFKDIVKTLRKLSGKLLANKPNRPKLDYRNPLSV</sequence>
<keyword evidence="6 14" id="KW-0548">Nucleotidyltransferase</keyword>